<sequence>MAVILAVVITVISVAVPSMQNLSATTRMSSNINRLVAHLHLARSEAVRRGLKMTLCPSFDGKSRLDSIEWQRGCVIFENMDGDGKKDANEKILRFIRETDDTILIRSSTSENGRKAITYQPSGMAWGSAATFTFCDRQNRAAPRAVIIHNSGRPHLSKTRSSAKPIFCPAS</sequence>
<dbReference type="AlphaFoldDB" id="A0A1T2KS36"/>
<reference evidence="12 13" key="1">
    <citation type="submission" date="2016-11" db="EMBL/GenBank/DDBJ databases">
        <title>Mixed transmission modes and dynamic genome evolution in an obligate animal-bacterial symbiosis.</title>
        <authorList>
            <person name="Russell S.L."/>
            <person name="Corbett-Detig R.B."/>
            <person name="Cavanaugh C.M."/>
        </authorList>
    </citation>
    <scope>NUCLEOTIDE SEQUENCE [LARGE SCALE GENOMIC DNA]</scope>
    <source>
        <strain evidence="12">Se-Cadez</strain>
    </source>
</reference>
<dbReference type="InterPro" id="IPR045584">
    <property type="entry name" value="Pilin-like"/>
</dbReference>
<dbReference type="GO" id="GO:0005886">
    <property type="term" value="C:plasma membrane"/>
    <property type="evidence" value="ECO:0007669"/>
    <property type="project" value="UniProtKB-SubCell"/>
</dbReference>
<dbReference type="GO" id="GO:0015627">
    <property type="term" value="C:type II protein secretion system complex"/>
    <property type="evidence" value="ECO:0007669"/>
    <property type="project" value="InterPro"/>
</dbReference>
<feature type="domain" description="General secretion pathway GspH" evidence="11">
    <location>
        <begin position="32"/>
        <end position="152"/>
    </location>
</feature>
<keyword evidence="13" id="KW-1185">Reference proteome</keyword>
<evidence type="ECO:0000313" key="13">
    <source>
        <dbReference type="Proteomes" id="UP000190896"/>
    </source>
</evidence>
<name>A0A1T2KS36_9GAMM</name>
<dbReference type="EMBL" id="MPRJ01000084">
    <property type="protein sequence ID" value="OOZ35678.1"/>
    <property type="molecule type" value="Genomic_DNA"/>
</dbReference>
<proteinExistence type="inferred from homology"/>
<dbReference type="Proteomes" id="UP000190896">
    <property type="component" value="Unassembled WGS sequence"/>
</dbReference>
<comment type="caution">
    <text evidence="12">The sequence shown here is derived from an EMBL/GenBank/DDBJ whole genome shotgun (WGS) entry which is preliminary data.</text>
</comment>
<gene>
    <name evidence="12" type="ORF">BOW51_10915</name>
</gene>
<keyword evidence="3" id="KW-1003">Cell membrane</keyword>
<organism evidence="12 13">
    <name type="scientific">Solemya velesiana gill symbiont</name>
    <dbReference type="NCBI Taxonomy" id="1918948"/>
    <lineage>
        <taxon>Bacteria</taxon>
        <taxon>Pseudomonadati</taxon>
        <taxon>Pseudomonadota</taxon>
        <taxon>Gammaproteobacteria</taxon>
        <taxon>sulfur-oxidizing symbionts</taxon>
    </lineage>
</organism>
<keyword evidence="6" id="KW-0812">Transmembrane</keyword>
<keyword evidence="4" id="KW-0488">Methylation</keyword>
<evidence type="ECO:0000256" key="7">
    <source>
        <dbReference type="ARBA" id="ARBA00022989"/>
    </source>
</evidence>
<protein>
    <recommendedName>
        <fullName evidence="2">Type II secretion system protein H</fullName>
    </recommendedName>
    <alternativeName>
        <fullName evidence="10">General secretion pathway protein H</fullName>
    </alternativeName>
</protein>
<keyword evidence="7" id="KW-1133">Transmembrane helix</keyword>
<dbReference type="SUPFAM" id="SSF54523">
    <property type="entry name" value="Pili subunits"/>
    <property type="match status" value="1"/>
</dbReference>
<evidence type="ECO:0000256" key="10">
    <source>
        <dbReference type="ARBA" id="ARBA00030775"/>
    </source>
</evidence>
<accession>A0A1T2KS36</accession>
<evidence type="ECO:0000256" key="9">
    <source>
        <dbReference type="ARBA" id="ARBA00025772"/>
    </source>
</evidence>
<dbReference type="InterPro" id="IPR022346">
    <property type="entry name" value="T2SS_GspH"/>
</dbReference>
<evidence type="ECO:0000256" key="4">
    <source>
        <dbReference type="ARBA" id="ARBA00022481"/>
    </source>
</evidence>
<comment type="similarity">
    <text evidence="9">Belongs to the GSP H family.</text>
</comment>
<dbReference type="OrthoDB" id="2313614at2"/>
<dbReference type="RefSeq" id="WP_078488043.1">
    <property type="nucleotide sequence ID" value="NZ_MPRJ01000084.1"/>
</dbReference>
<evidence type="ECO:0000256" key="5">
    <source>
        <dbReference type="ARBA" id="ARBA00022519"/>
    </source>
</evidence>
<evidence type="ECO:0000256" key="3">
    <source>
        <dbReference type="ARBA" id="ARBA00022475"/>
    </source>
</evidence>
<keyword evidence="5" id="KW-0997">Cell inner membrane</keyword>
<comment type="subcellular location">
    <subcellularLocation>
        <location evidence="1">Cell inner membrane</location>
        <topology evidence="1">Single-pass membrane protein</topology>
    </subcellularLocation>
</comment>
<dbReference type="Gene3D" id="3.55.40.10">
    <property type="entry name" value="minor pseudopilin epsh domain"/>
    <property type="match status" value="1"/>
</dbReference>
<evidence type="ECO:0000256" key="6">
    <source>
        <dbReference type="ARBA" id="ARBA00022692"/>
    </source>
</evidence>
<evidence type="ECO:0000313" key="12">
    <source>
        <dbReference type="EMBL" id="OOZ35678.1"/>
    </source>
</evidence>
<keyword evidence="8" id="KW-0472">Membrane</keyword>
<evidence type="ECO:0000259" key="11">
    <source>
        <dbReference type="Pfam" id="PF12019"/>
    </source>
</evidence>
<dbReference type="Pfam" id="PF12019">
    <property type="entry name" value="GspH"/>
    <property type="match status" value="1"/>
</dbReference>
<evidence type="ECO:0000256" key="1">
    <source>
        <dbReference type="ARBA" id="ARBA00004377"/>
    </source>
</evidence>
<evidence type="ECO:0000256" key="8">
    <source>
        <dbReference type="ARBA" id="ARBA00023136"/>
    </source>
</evidence>
<evidence type="ECO:0000256" key="2">
    <source>
        <dbReference type="ARBA" id="ARBA00021549"/>
    </source>
</evidence>
<dbReference type="GO" id="GO:0015628">
    <property type="term" value="P:protein secretion by the type II secretion system"/>
    <property type="evidence" value="ECO:0007669"/>
    <property type="project" value="InterPro"/>
</dbReference>